<comment type="caution">
    <text evidence="1">The sequence shown here is derived from an EMBL/GenBank/DDBJ whole genome shotgun (WGS) entry which is preliminary data.</text>
</comment>
<dbReference type="EMBL" id="JANHOG010000377">
    <property type="protein sequence ID" value="KAJ3554985.1"/>
    <property type="molecule type" value="Genomic_DNA"/>
</dbReference>
<protein>
    <submittedName>
        <fullName evidence="1">Uncharacterized protein</fullName>
    </submittedName>
</protein>
<accession>A0ACC1T7Q7</accession>
<name>A0ACC1T7Q7_9APHY</name>
<evidence type="ECO:0000313" key="2">
    <source>
        <dbReference type="Proteomes" id="UP001148662"/>
    </source>
</evidence>
<reference evidence="1" key="1">
    <citation type="submission" date="2022-07" db="EMBL/GenBank/DDBJ databases">
        <title>Genome Sequence of Phlebia brevispora.</title>
        <authorList>
            <person name="Buettner E."/>
        </authorList>
    </citation>
    <scope>NUCLEOTIDE SEQUENCE</scope>
    <source>
        <strain evidence="1">MPL23</strain>
    </source>
</reference>
<dbReference type="Proteomes" id="UP001148662">
    <property type="component" value="Unassembled WGS sequence"/>
</dbReference>
<proteinExistence type="predicted"/>
<gene>
    <name evidence="1" type="ORF">NM688_g2823</name>
</gene>
<keyword evidence="2" id="KW-1185">Reference proteome</keyword>
<sequence length="562" mass="59135">MILIICREGSFWLTSLSPSHATKPSRLHTATSVTALPIVVVIELRSDGLVQPVHMLPAVNTHFYPTHSNKLVALSFSGCRDLERLYASSVDIISSPRSTVRNPNTMYALSETSFHHRQLALAKLATHRIDEYKSHDAGLRLFSPRLSRLGPSFAMHSSFLLMFVATAVALSANAAVVSHSPITLPFAKVIHAAGAGDVIKRDLARIAALKEGTHPAVFKQDSSPANVPVTNVAVSYLASVGFGTPATFYDLIVDTGSSNTWCGADPDNPYLTTSSSVDTGESVFVEYGSGLFIGEEYTDTVTIGSLVIPDQGIGAAEFAEGFNSGVDGILGIGPVGLTAGTVSSGEEVPTVVDTAFGEGLIPAHSIAISFEPTDSEPVTNGELTFGGTDSTKFTGGITFTPITSTNPASAYWGIDESISYNGETILSTTAGIVDTGTTLLYIASDAFSLYQSATGATLDESTGLLTITSQQFDNLDDLVFNVGGTEFALTPNAQIWPRALNSVLGGEAGAIYLVVADIGSPSGEGLDFIDGQVFLERFYSVFDTANSRVGLAVTPFTDSNVN</sequence>
<organism evidence="1 2">
    <name type="scientific">Phlebia brevispora</name>
    <dbReference type="NCBI Taxonomy" id="194682"/>
    <lineage>
        <taxon>Eukaryota</taxon>
        <taxon>Fungi</taxon>
        <taxon>Dikarya</taxon>
        <taxon>Basidiomycota</taxon>
        <taxon>Agaricomycotina</taxon>
        <taxon>Agaricomycetes</taxon>
        <taxon>Polyporales</taxon>
        <taxon>Meruliaceae</taxon>
        <taxon>Phlebia</taxon>
    </lineage>
</organism>
<evidence type="ECO:0000313" key="1">
    <source>
        <dbReference type="EMBL" id="KAJ3554985.1"/>
    </source>
</evidence>